<evidence type="ECO:0000313" key="3">
    <source>
        <dbReference type="Proteomes" id="UP000615446"/>
    </source>
</evidence>
<accession>A0A8H3MBQ6</accession>
<evidence type="ECO:0000313" key="2">
    <source>
        <dbReference type="EMBL" id="GET00050.1"/>
    </source>
</evidence>
<proteinExistence type="predicted"/>
<evidence type="ECO:0000256" key="1">
    <source>
        <dbReference type="SAM" id="Phobius"/>
    </source>
</evidence>
<keyword evidence="1" id="KW-0812">Transmembrane</keyword>
<comment type="caution">
    <text evidence="2">The sequence shown here is derived from an EMBL/GenBank/DDBJ whole genome shotgun (WGS) entry which is preliminary data.</text>
</comment>
<dbReference type="Proteomes" id="UP000615446">
    <property type="component" value="Unassembled WGS sequence"/>
</dbReference>
<dbReference type="EMBL" id="BLAL01000285">
    <property type="protein sequence ID" value="GET00050.1"/>
    <property type="molecule type" value="Genomic_DNA"/>
</dbReference>
<keyword evidence="1" id="KW-1133">Transmembrane helix</keyword>
<keyword evidence="1" id="KW-0472">Membrane</keyword>
<gene>
    <name evidence="2" type="ORF">RCL2_002652200</name>
</gene>
<protein>
    <submittedName>
        <fullName evidence="2">Uncharacterized protein</fullName>
    </submittedName>
</protein>
<reference evidence="2" key="1">
    <citation type="submission" date="2019-10" db="EMBL/GenBank/DDBJ databases">
        <title>Conservation and host-specific expression of non-tandemly repeated heterogenous ribosome RNA gene in arbuscular mycorrhizal fungi.</title>
        <authorList>
            <person name="Maeda T."/>
            <person name="Kobayashi Y."/>
            <person name="Nakagawa T."/>
            <person name="Ezawa T."/>
            <person name="Yamaguchi K."/>
            <person name="Bino T."/>
            <person name="Nishimoto Y."/>
            <person name="Shigenobu S."/>
            <person name="Kawaguchi M."/>
        </authorList>
    </citation>
    <scope>NUCLEOTIDE SEQUENCE</scope>
    <source>
        <strain evidence="2">HR1</strain>
    </source>
</reference>
<feature type="transmembrane region" description="Helical" evidence="1">
    <location>
        <begin position="49"/>
        <end position="66"/>
    </location>
</feature>
<name>A0A8H3MBQ6_9GLOM</name>
<dbReference type="AlphaFoldDB" id="A0A8H3MBQ6"/>
<organism evidence="2 3">
    <name type="scientific">Rhizophagus clarus</name>
    <dbReference type="NCBI Taxonomy" id="94130"/>
    <lineage>
        <taxon>Eukaryota</taxon>
        <taxon>Fungi</taxon>
        <taxon>Fungi incertae sedis</taxon>
        <taxon>Mucoromycota</taxon>
        <taxon>Glomeromycotina</taxon>
        <taxon>Glomeromycetes</taxon>
        <taxon>Glomerales</taxon>
        <taxon>Glomeraceae</taxon>
        <taxon>Rhizophagus</taxon>
    </lineage>
</organism>
<sequence length="70" mass="8349">MLVTRSRAKGIYTKPLVIKTEPFPFFSRLISLDNQQAVFLMQVKKKFNFLIYLIKMIFFKSLWANVNVYI</sequence>